<dbReference type="InterPro" id="IPR005471">
    <property type="entry name" value="Tscrpt_reg_IclR_N"/>
</dbReference>
<dbReference type="PROSITE" id="PS51078">
    <property type="entry name" value="ICLR_ED"/>
    <property type="match status" value="1"/>
</dbReference>
<evidence type="ECO:0000313" key="6">
    <source>
        <dbReference type="EMBL" id="NEW70301.1"/>
    </source>
</evidence>
<evidence type="ECO:0000313" key="7">
    <source>
        <dbReference type="Proteomes" id="UP000476310"/>
    </source>
</evidence>
<reference evidence="6" key="1">
    <citation type="submission" date="2020-02" db="EMBL/GenBank/DDBJ databases">
        <title>A new Streptomyces sp. for controlling soil-borne diseases.</title>
        <authorList>
            <person name="Li X."/>
            <person name="Tian Y."/>
            <person name="Gao K."/>
        </authorList>
    </citation>
    <scope>NUCLEOTIDE SEQUENCE [LARGE SCALE GENOMIC DNA]</scope>
    <source>
        <strain evidence="6">0250</strain>
    </source>
</reference>
<dbReference type="Gene3D" id="1.10.10.10">
    <property type="entry name" value="Winged helix-like DNA-binding domain superfamily/Winged helix DNA-binding domain"/>
    <property type="match status" value="1"/>
</dbReference>
<dbReference type="SUPFAM" id="SSF46785">
    <property type="entry name" value="Winged helix' DNA-binding domain"/>
    <property type="match status" value="1"/>
</dbReference>
<dbReference type="AlphaFoldDB" id="A0A6G4AC87"/>
<dbReference type="InterPro" id="IPR036390">
    <property type="entry name" value="WH_DNA-bd_sf"/>
</dbReference>
<evidence type="ECO:0000256" key="2">
    <source>
        <dbReference type="ARBA" id="ARBA00023125"/>
    </source>
</evidence>
<dbReference type="InterPro" id="IPR050707">
    <property type="entry name" value="HTH_MetabolicPath_Reg"/>
</dbReference>
<accession>A0A6G4AC87</accession>
<dbReference type="Gene3D" id="3.30.450.40">
    <property type="match status" value="1"/>
</dbReference>
<dbReference type="InterPro" id="IPR036388">
    <property type="entry name" value="WH-like_DNA-bd_sf"/>
</dbReference>
<dbReference type="InterPro" id="IPR014757">
    <property type="entry name" value="Tscrpt_reg_IclR_C"/>
</dbReference>
<gene>
    <name evidence="6" type="ORF">G4H13_07750</name>
</gene>
<protein>
    <submittedName>
        <fullName evidence="6">IclR family transcriptional regulator</fullName>
    </submittedName>
</protein>
<dbReference type="PANTHER" id="PTHR30136">
    <property type="entry name" value="HELIX-TURN-HELIX TRANSCRIPTIONAL REGULATOR, ICLR FAMILY"/>
    <property type="match status" value="1"/>
</dbReference>
<evidence type="ECO:0000256" key="3">
    <source>
        <dbReference type="ARBA" id="ARBA00023163"/>
    </source>
</evidence>
<name>A0A6G4AC87_9ACTN</name>
<feature type="domain" description="IclR-ED" evidence="5">
    <location>
        <begin position="70"/>
        <end position="249"/>
    </location>
</feature>
<dbReference type="GO" id="GO:0045892">
    <property type="term" value="P:negative regulation of DNA-templated transcription"/>
    <property type="evidence" value="ECO:0007669"/>
    <property type="project" value="TreeGrafter"/>
</dbReference>
<dbReference type="Pfam" id="PF09339">
    <property type="entry name" value="HTH_IclR"/>
    <property type="match status" value="1"/>
</dbReference>
<dbReference type="EMBL" id="JAAIKT010000006">
    <property type="protein sequence ID" value="NEW70301.1"/>
    <property type="molecule type" value="Genomic_DNA"/>
</dbReference>
<feature type="domain" description="HTH iclR-type" evidence="4">
    <location>
        <begin position="9"/>
        <end position="69"/>
    </location>
</feature>
<dbReference type="SMART" id="SM00346">
    <property type="entry name" value="HTH_ICLR"/>
    <property type="match status" value="1"/>
</dbReference>
<organism evidence="6 7">
    <name type="scientific">Streptomyces rhizosphaericus</name>
    <dbReference type="NCBI Taxonomy" id="114699"/>
    <lineage>
        <taxon>Bacteria</taxon>
        <taxon>Bacillati</taxon>
        <taxon>Actinomycetota</taxon>
        <taxon>Actinomycetes</taxon>
        <taxon>Kitasatosporales</taxon>
        <taxon>Streptomycetaceae</taxon>
        <taxon>Streptomyces</taxon>
        <taxon>Streptomyces violaceusniger group</taxon>
    </lineage>
</organism>
<comment type="caution">
    <text evidence="6">The sequence shown here is derived from an EMBL/GenBank/DDBJ whole genome shotgun (WGS) entry which is preliminary data.</text>
</comment>
<evidence type="ECO:0000256" key="1">
    <source>
        <dbReference type="ARBA" id="ARBA00023015"/>
    </source>
</evidence>
<dbReference type="GO" id="GO:0003700">
    <property type="term" value="F:DNA-binding transcription factor activity"/>
    <property type="evidence" value="ECO:0007669"/>
    <property type="project" value="TreeGrafter"/>
</dbReference>
<keyword evidence="2" id="KW-0238">DNA-binding</keyword>
<evidence type="ECO:0000259" key="4">
    <source>
        <dbReference type="PROSITE" id="PS51077"/>
    </source>
</evidence>
<proteinExistence type="predicted"/>
<dbReference type="SUPFAM" id="SSF55781">
    <property type="entry name" value="GAF domain-like"/>
    <property type="match status" value="1"/>
</dbReference>
<dbReference type="Pfam" id="PF01614">
    <property type="entry name" value="IclR_C"/>
    <property type="match status" value="1"/>
</dbReference>
<dbReference type="GO" id="GO:0003677">
    <property type="term" value="F:DNA binding"/>
    <property type="evidence" value="ECO:0007669"/>
    <property type="project" value="UniProtKB-KW"/>
</dbReference>
<keyword evidence="3" id="KW-0804">Transcription</keyword>
<evidence type="ECO:0000259" key="5">
    <source>
        <dbReference type="PROSITE" id="PS51078"/>
    </source>
</evidence>
<dbReference type="Proteomes" id="UP000476310">
    <property type="component" value="Unassembled WGS sequence"/>
</dbReference>
<dbReference type="PROSITE" id="PS51077">
    <property type="entry name" value="HTH_ICLR"/>
    <property type="match status" value="1"/>
</dbReference>
<keyword evidence="7" id="KW-1185">Reference proteome</keyword>
<keyword evidence="1" id="KW-0805">Transcription regulation</keyword>
<dbReference type="InterPro" id="IPR029016">
    <property type="entry name" value="GAF-like_dom_sf"/>
</dbReference>
<sequence length="254" mass="27349">MRSHVSVSKSVLGKAVALLNAYEPGDESLSLAELHRRTGIPKTTLHRLLGELGEWKVLERTRQGYRLGMRMFEWGQLVSVQRSLCDAAAPFLACLSEATRATVNLAVPEGPDVVYIQKINALDQPRKPPRVGGRLPMHCTALGKAILAHDLPDRLDALVSRGLVGQTPRSVRDLVALRAEIERVRACGFAEEREEAVVGVACVAAPVRNASGVVVGAISVAGHPARIDAGRVWPTLRATALGLSRTVGRRGPGW</sequence>
<dbReference type="PANTHER" id="PTHR30136:SF24">
    <property type="entry name" value="HTH-TYPE TRANSCRIPTIONAL REPRESSOR ALLR"/>
    <property type="match status" value="1"/>
</dbReference>